<dbReference type="Pfam" id="PF14099">
    <property type="entry name" value="Polysacc_lyase"/>
    <property type="match status" value="1"/>
</dbReference>
<dbReference type="EMBL" id="MJIL01000090">
    <property type="protein sequence ID" value="OLQ72887.1"/>
    <property type="molecule type" value="Genomic_DNA"/>
</dbReference>
<proteinExistence type="predicted"/>
<dbReference type="InterPro" id="IPR025975">
    <property type="entry name" value="Polysacc_lyase"/>
</dbReference>
<protein>
    <submittedName>
        <fullName evidence="1">Uncharacterized protein</fullName>
    </submittedName>
</protein>
<evidence type="ECO:0000313" key="1">
    <source>
        <dbReference type="EMBL" id="OLQ72887.1"/>
    </source>
</evidence>
<gene>
    <name evidence="1" type="ORF">BIT28_06800</name>
</gene>
<dbReference type="Proteomes" id="UP000186905">
    <property type="component" value="Unassembled WGS sequence"/>
</dbReference>
<comment type="caution">
    <text evidence="1">The sequence shown here is derived from an EMBL/GenBank/DDBJ whole genome shotgun (WGS) entry which is preliminary data.</text>
</comment>
<dbReference type="AlphaFoldDB" id="A0A1Q9GEQ5"/>
<organism evidence="1 2">
    <name type="scientific">Photobacterium proteolyticum</name>
    <dbReference type="NCBI Taxonomy" id="1903952"/>
    <lineage>
        <taxon>Bacteria</taxon>
        <taxon>Pseudomonadati</taxon>
        <taxon>Pseudomonadota</taxon>
        <taxon>Gammaproteobacteria</taxon>
        <taxon>Vibrionales</taxon>
        <taxon>Vibrionaceae</taxon>
        <taxon>Photobacterium</taxon>
    </lineage>
</organism>
<name>A0A1Q9GEQ5_9GAMM</name>
<sequence>MISGCNHLLTESVQRKNVASLEEITNRFNVQTEVVHSEQIIEGNMVPVGSLADGYHVFRDNYNTYNGHPSYLFRMKDDRKNRIEFSSLFTTDNDIKHLSLSERNNHIKAKSLYHYGKGKVSKSRQTWIYTYGLWLPSSLNEESKGIISQWHGIPDRTTIRTPTGKIVEYTLNQFNSEVLSKMYFKSGVGYSIDKKDKNGFTVDQGGYPPLALKVGEGYLYVSVRSDHNRVTNKRDRVNLRPPLTGPKLSKLGTKTISNPYMKRLSELPREQWIDMRWEIIWPSMMESRQNEAIVMDRTANNGSVKLWMNNIKVLDWKGNLGNNDKYGTYFKYGLYKPGASGIEIRLAGFKQQKRLDHNQE</sequence>
<keyword evidence="2" id="KW-1185">Reference proteome</keyword>
<accession>A0A1Q9GEQ5</accession>
<reference evidence="1 2" key="1">
    <citation type="submission" date="2016-09" db="EMBL/GenBank/DDBJ databases">
        <title>Photobacterium proteolyticum sp. nov. a protease producing bacterium isolated from ocean sediments of Laizhou Bay.</title>
        <authorList>
            <person name="Li Y."/>
        </authorList>
    </citation>
    <scope>NUCLEOTIDE SEQUENCE [LARGE SCALE GENOMIC DNA]</scope>
    <source>
        <strain evidence="1 2">13-12</strain>
    </source>
</reference>
<dbReference type="Gene3D" id="2.60.120.200">
    <property type="match status" value="2"/>
</dbReference>
<evidence type="ECO:0000313" key="2">
    <source>
        <dbReference type="Proteomes" id="UP000186905"/>
    </source>
</evidence>